<accession>A0AA38NQI1</accession>
<protein>
    <submittedName>
        <fullName evidence="1">Uncharacterized protein</fullName>
    </submittedName>
</protein>
<comment type="caution">
    <text evidence="1">The sequence shown here is derived from an EMBL/GenBank/DDBJ whole genome shotgun (WGS) entry which is preliminary data.</text>
</comment>
<proteinExistence type="predicted"/>
<reference evidence="1" key="1">
    <citation type="submission" date="2022-08" db="EMBL/GenBank/DDBJ databases">
        <authorList>
            <consortium name="DOE Joint Genome Institute"/>
            <person name="Min B."/>
            <person name="Riley R."/>
            <person name="Sierra-Patev S."/>
            <person name="Naranjo-Ortiz M."/>
            <person name="Looney B."/>
            <person name="Konkel Z."/>
            <person name="Slot J.C."/>
            <person name="Sakamoto Y."/>
            <person name="Steenwyk J.L."/>
            <person name="Rokas A."/>
            <person name="Carro J."/>
            <person name="Camarero S."/>
            <person name="Ferreira P."/>
            <person name="Molpeceres G."/>
            <person name="Ruiz-Duenas F.J."/>
            <person name="Serrano A."/>
            <person name="Henrissat B."/>
            <person name="Drula E."/>
            <person name="Hughes K.W."/>
            <person name="Mata J.L."/>
            <person name="Ishikawa N.K."/>
            <person name="Vargas-Isla R."/>
            <person name="Ushijima S."/>
            <person name="Smith C.A."/>
            <person name="Ahrendt S."/>
            <person name="Andreopoulos W."/>
            <person name="He G."/>
            <person name="Labutti K."/>
            <person name="Lipzen A."/>
            <person name="Ng V."/>
            <person name="Sandor L."/>
            <person name="Barry K."/>
            <person name="Martinez A.T."/>
            <person name="Xiao Y."/>
            <person name="Gibbons J.G."/>
            <person name="Terashima K."/>
            <person name="Hibbett D.S."/>
            <person name="Grigoriev I.V."/>
        </authorList>
    </citation>
    <scope>NUCLEOTIDE SEQUENCE</scope>
    <source>
        <strain evidence="1">TFB10291</strain>
    </source>
</reference>
<gene>
    <name evidence="1" type="ORF">GGU10DRAFT_406279</name>
</gene>
<name>A0AA38NQI1_9AGAR</name>
<dbReference type="EMBL" id="MU793263">
    <property type="protein sequence ID" value="KAJ3789241.1"/>
    <property type="molecule type" value="Genomic_DNA"/>
</dbReference>
<keyword evidence="2" id="KW-1185">Reference proteome</keyword>
<sequence>MYFRGSDTRASLSFRVCTGLFLGLVCAAFATALPLSDNDMPNPTSSVHLAARNDLKRLPMMLRFMNPGGICELLDKHKTVKQVQAYLERMQAGFGFVPTISVEDVVSIEGVPDDPCITTEDRLYLHLKLKGSTTEESKEFWDKWGSWKYGRVQIASPFSLKEAYILQGRSRSITLNDNALKIIMLLNLIQTGQPRIQLPPASISKDLL</sequence>
<organism evidence="1 2">
    <name type="scientific">Lentinula aff. detonsa</name>
    <dbReference type="NCBI Taxonomy" id="2804958"/>
    <lineage>
        <taxon>Eukaryota</taxon>
        <taxon>Fungi</taxon>
        <taxon>Dikarya</taxon>
        <taxon>Basidiomycota</taxon>
        <taxon>Agaricomycotina</taxon>
        <taxon>Agaricomycetes</taxon>
        <taxon>Agaricomycetidae</taxon>
        <taxon>Agaricales</taxon>
        <taxon>Marasmiineae</taxon>
        <taxon>Omphalotaceae</taxon>
        <taxon>Lentinula</taxon>
    </lineage>
</organism>
<evidence type="ECO:0000313" key="2">
    <source>
        <dbReference type="Proteomes" id="UP001163798"/>
    </source>
</evidence>
<dbReference type="AlphaFoldDB" id="A0AA38NQI1"/>
<evidence type="ECO:0000313" key="1">
    <source>
        <dbReference type="EMBL" id="KAJ3789241.1"/>
    </source>
</evidence>
<dbReference type="Proteomes" id="UP001163798">
    <property type="component" value="Unassembled WGS sequence"/>
</dbReference>